<evidence type="ECO:0000256" key="1">
    <source>
        <dbReference type="ARBA" id="ARBA00022679"/>
    </source>
</evidence>
<dbReference type="Gene3D" id="3.40.630.30">
    <property type="match status" value="1"/>
</dbReference>
<keyword evidence="6" id="KW-1185">Reference proteome</keyword>
<dbReference type="Pfam" id="PF00583">
    <property type="entry name" value="Acetyltransf_1"/>
    <property type="match status" value="1"/>
</dbReference>
<name>A0A9X2IUI0_9MICO</name>
<evidence type="ECO:0000313" key="5">
    <source>
        <dbReference type="EMBL" id="MCM6763543.1"/>
    </source>
</evidence>
<evidence type="ECO:0000313" key="6">
    <source>
        <dbReference type="Proteomes" id="UP001155240"/>
    </source>
</evidence>
<evidence type="ECO:0000259" key="4">
    <source>
        <dbReference type="PROSITE" id="PS51186"/>
    </source>
</evidence>
<feature type="domain" description="N-acetyltransferase" evidence="4">
    <location>
        <begin position="22"/>
        <end position="168"/>
    </location>
</feature>
<dbReference type="AlphaFoldDB" id="A0A9X2IUI0"/>
<keyword evidence="1" id="KW-0808">Transferase</keyword>
<dbReference type="InterPro" id="IPR016181">
    <property type="entry name" value="Acyl_CoA_acyltransferase"/>
</dbReference>
<feature type="region of interest" description="Disordered" evidence="3">
    <location>
        <begin position="1"/>
        <end position="21"/>
    </location>
</feature>
<dbReference type="InterPro" id="IPR000182">
    <property type="entry name" value="GNAT_dom"/>
</dbReference>
<dbReference type="EMBL" id="JAMRYM010000069">
    <property type="protein sequence ID" value="MCM6763543.1"/>
    <property type="molecule type" value="Genomic_DNA"/>
</dbReference>
<gene>
    <name evidence="5" type="ORF">NB037_14055</name>
</gene>
<evidence type="ECO:0000256" key="3">
    <source>
        <dbReference type="SAM" id="MobiDB-lite"/>
    </source>
</evidence>
<protein>
    <submittedName>
        <fullName evidence="5">GNAT family N-acetyltransferase</fullName>
    </submittedName>
</protein>
<organism evidence="5 6">
    <name type="scientific">Rathayibacter rubneri</name>
    <dbReference type="NCBI Taxonomy" id="2950106"/>
    <lineage>
        <taxon>Bacteria</taxon>
        <taxon>Bacillati</taxon>
        <taxon>Actinomycetota</taxon>
        <taxon>Actinomycetes</taxon>
        <taxon>Micrococcales</taxon>
        <taxon>Microbacteriaceae</taxon>
        <taxon>Rathayibacter</taxon>
    </lineage>
</organism>
<dbReference type="RefSeq" id="WP_251946706.1">
    <property type="nucleotide sequence ID" value="NZ_JAMRYM010000069.1"/>
</dbReference>
<accession>A0A9X2IUI0</accession>
<dbReference type="PROSITE" id="PS51186">
    <property type="entry name" value="GNAT"/>
    <property type="match status" value="1"/>
</dbReference>
<proteinExistence type="predicted"/>
<dbReference type="PANTHER" id="PTHR43877:SF2">
    <property type="entry name" value="AMINOALKYLPHOSPHONATE N-ACETYLTRANSFERASE-RELATED"/>
    <property type="match status" value="1"/>
</dbReference>
<keyword evidence="2" id="KW-0012">Acyltransferase</keyword>
<sequence length="168" mass="17913">MPEEPRLIETTPTETTPTETTPVGTALIETTAADPVALTLFALQEAEIMRRYGGDDPGPRPGPATPTLLLRVDGEVVGCVALAAEDEVGEIKRMFVTESARGRGFSRLLLAAVEDLAVRHGVALLRLVTGTQQPEAVALYESSGYEPIPGFGYWGDEPESLCFAKTLG</sequence>
<dbReference type="SUPFAM" id="SSF55729">
    <property type="entry name" value="Acyl-CoA N-acyltransferases (Nat)"/>
    <property type="match status" value="1"/>
</dbReference>
<dbReference type="GO" id="GO:0016747">
    <property type="term" value="F:acyltransferase activity, transferring groups other than amino-acyl groups"/>
    <property type="evidence" value="ECO:0007669"/>
    <property type="project" value="InterPro"/>
</dbReference>
<dbReference type="InterPro" id="IPR050832">
    <property type="entry name" value="Bact_Acetyltransf"/>
</dbReference>
<dbReference type="CDD" id="cd04301">
    <property type="entry name" value="NAT_SF"/>
    <property type="match status" value="1"/>
</dbReference>
<comment type="caution">
    <text evidence="5">The sequence shown here is derived from an EMBL/GenBank/DDBJ whole genome shotgun (WGS) entry which is preliminary data.</text>
</comment>
<dbReference type="Proteomes" id="UP001155240">
    <property type="component" value="Unassembled WGS sequence"/>
</dbReference>
<feature type="compositionally biased region" description="Low complexity" evidence="3">
    <location>
        <begin position="8"/>
        <end position="21"/>
    </location>
</feature>
<reference evidence="5" key="1">
    <citation type="submission" date="2022-06" db="EMBL/GenBank/DDBJ databases">
        <title>Whole genome shotgun sequencing (WGS) of Rathayibacter sp. ZW T2_19, isolated from stored onions (Allium cepa).</title>
        <authorList>
            <person name="Stoll D.A."/>
            <person name="Huch M."/>
        </authorList>
    </citation>
    <scope>NUCLEOTIDE SEQUENCE</scope>
    <source>
        <strain evidence="5">ZW T2_19</strain>
    </source>
</reference>
<evidence type="ECO:0000256" key="2">
    <source>
        <dbReference type="ARBA" id="ARBA00023315"/>
    </source>
</evidence>
<dbReference type="PANTHER" id="PTHR43877">
    <property type="entry name" value="AMINOALKYLPHOSPHONATE N-ACETYLTRANSFERASE-RELATED-RELATED"/>
    <property type="match status" value="1"/>
</dbReference>